<evidence type="ECO:0000313" key="1">
    <source>
        <dbReference type="EMBL" id="HGB36060.1"/>
    </source>
</evidence>
<dbReference type="AlphaFoldDB" id="A0A7V3KNT9"/>
<dbReference type="EMBL" id="DTGD01000151">
    <property type="protein sequence ID" value="HGB36060.1"/>
    <property type="molecule type" value="Genomic_DNA"/>
</dbReference>
<proteinExistence type="predicted"/>
<dbReference type="Gene3D" id="1.20.120.1490">
    <property type="match status" value="1"/>
</dbReference>
<name>A0A7V3KNT9_UNCW3</name>
<protein>
    <recommendedName>
        <fullName evidence="2">Periplasmic heavy metal sensor</fullName>
    </recommendedName>
</protein>
<comment type="caution">
    <text evidence="1">The sequence shown here is derived from an EMBL/GenBank/DDBJ whole genome shotgun (WGS) entry which is preliminary data.</text>
</comment>
<sequence>MDRKTTVIIIFSVLLLFWSEAIGNAVPKGAIEQKKYPTDCLYSILSFPDLTKEQKIQITHLISEFSRKIKSLRNQFHYTEMELTVQWYRGRLDEDKIKTLHNDLIKLRHQLTDEVARLREVIYTTLSPKERDEFKVYYNEQWDLSTSMCLTQHRIIRKRKNNPTSAHFRNNPMMDAPEMNDCRGILYD</sequence>
<accession>A0A7V3KNT9</accession>
<organism evidence="1">
    <name type="scientific">candidate division WOR-3 bacterium</name>
    <dbReference type="NCBI Taxonomy" id="2052148"/>
    <lineage>
        <taxon>Bacteria</taxon>
        <taxon>Bacteria division WOR-3</taxon>
    </lineage>
</organism>
<evidence type="ECO:0008006" key="2">
    <source>
        <dbReference type="Google" id="ProtNLM"/>
    </source>
</evidence>
<reference evidence="1" key="1">
    <citation type="journal article" date="2020" name="mSystems">
        <title>Genome- and Community-Level Interaction Insights into Carbon Utilization and Element Cycling Functions of Hydrothermarchaeota in Hydrothermal Sediment.</title>
        <authorList>
            <person name="Zhou Z."/>
            <person name="Liu Y."/>
            <person name="Xu W."/>
            <person name="Pan J."/>
            <person name="Luo Z.H."/>
            <person name="Li M."/>
        </authorList>
    </citation>
    <scope>NUCLEOTIDE SEQUENCE [LARGE SCALE GENOMIC DNA]</scope>
    <source>
        <strain evidence="1">SpSt-754</strain>
    </source>
</reference>
<gene>
    <name evidence="1" type="ORF">ENV38_04070</name>
</gene>